<evidence type="ECO:0000256" key="6">
    <source>
        <dbReference type="PIRSR" id="PIRSR637944-1"/>
    </source>
</evidence>
<keyword evidence="5 7" id="KW-0676">Redox-active center</keyword>
<dbReference type="InterPro" id="IPR036249">
    <property type="entry name" value="Thioredoxin-like_sf"/>
</dbReference>
<reference evidence="9" key="1">
    <citation type="journal article" date="2023" name="Mol. Phylogenet. Evol.">
        <title>Genome-scale phylogeny and comparative genomics of the fungal order Sordariales.</title>
        <authorList>
            <person name="Hensen N."/>
            <person name="Bonometti L."/>
            <person name="Westerberg I."/>
            <person name="Brannstrom I.O."/>
            <person name="Guillou S."/>
            <person name="Cros-Aarteil S."/>
            <person name="Calhoun S."/>
            <person name="Haridas S."/>
            <person name="Kuo A."/>
            <person name="Mondo S."/>
            <person name="Pangilinan J."/>
            <person name="Riley R."/>
            <person name="LaButti K."/>
            <person name="Andreopoulos B."/>
            <person name="Lipzen A."/>
            <person name="Chen C."/>
            <person name="Yan M."/>
            <person name="Daum C."/>
            <person name="Ng V."/>
            <person name="Clum A."/>
            <person name="Steindorff A."/>
            <person name="Ohm R.A."/>
            <person name="Martin F."/>
            <person name="Silar P."/>
            <person name="Natvig D.O."/>
            <person name="Lalanne C."/>
            <person name="Gautier V."/>
            <person name="Ament-Velasquez S.L."/>
            <person name="Kruys A."/>
            <person name="Hutchinson M.I."/>
            <person name="Powell A.J."/>
            <person name="Barry K."/>
            <person name="Miller A.N."/>
            <person name="Grigoriev I.V."/>
            <person name="Debuchy R."/>
            <person name="Gladieux P."/>
            <person name="Hiltunen Thoren M."/>
            <person name="Johannesson H."/>
        </authorList>
    </citation>
    <scope>NUCLEOTIDE SEQUENCE</scope>
    <source>
        <strain evidence="9">CBS 955.72</strain>
    </source>
</reference>
<keyword evidence="3 7" id="KW-0049">Antioxidant</keyword>
<dbReference type="InterPro" id="IPR013740">
    <property type="entry name" value="Redoxin"/>
</dbReference>
<evidence type="ECO:0000256" key="5">
    <source>
        <dbReference type="ARBA" id="ARBA00023284"/>
    </source>
</evidence>
<comment type="caution">
    <text evidence="9">The sequence shown here is derived from an EMBL/GenBank/DDBJ whole genome shotgun (WGS) entry which is preliminary data.</text>
</comment>
<protein>
    <submittedName>
        <fullName evidence="9">Redoxin-domain-containing protein</fullName>
    </submittedName>
</protein>
<dbReference type="GO" id="GO:0045454">
    <property type="term" value="P:cell redox homeostasis"/>
    <property type="evidence" value="ECO:0007669"/>
    <property type="project" value="TreeGrafter"/>
</dbReference>
<evidence type="ECO:0000256" key="3">
    <source>
        <dbReference type="ARBA" id="ARBA00022862"/>
    </source>
</evidence>
<evidence type="ECO:0000313" key="9">
    <source>
        <dbReference type="EMBL" id="KAK3346679.1"/>
    </source>
</evidence>
<dbReference type="GO" id="GO:0034599">
    <property type="term" value="P:cellular response to oxidative stress"/>
    <property type="evidence" value="ECO:0007669"/>
    <property type="project" value="InterPro"/>
</dbReference>
<dbReference type="Proteomes" id="UP001275084">
    <property type="component" value="Unassembled WGS sequence"/>
</dbReference>
<dbReference type="InterPro" id="IPR037944">
    <property type="entry name" value="PRX5-like"/>
</dbReference>
<dbReference type="AlphaFoldDB" id="A0AAJ0HCG2"/>
<evidence type="ECO:0000256" key="2">
    <source>
        <dbReference type="ARBA" id="ARBA00022559"/>
    </source>
</evidence>
<comment type="similarity">
    <text evidence="1 7">Belongs to the peroxiredoxin family. Prx5 subfamily.</text>
</comment>
<feature type="domain" description="Redoxin" evidence="8">
    <location>
        <begin position="47"/>
        <end position="200"/>
    </location>
</feature>
<dbReference type="GO" id="GO:0008379">
    <property type="term" value="F:thioredoxin peroxidase activity"/>
    <property type="evidence" value="ECO:0007669"/>
    <property type="project" value="InterPro"/>
</dbReference>
<dbReference type="PANTHER" id="PTHR10430:SF39">
    <property type="entry name" value="PEROXISOMAL MEMBRANE ASSOCIATED PROTEIN 20"/>
    <property type="match status" value="1"/>
</dbReference>
<dbReference type="GO" id="GO:0042744">
    <property type="term" value="P:hydrogen peroxide catabolic process"/>
    <property type="evidence" value="ECO:0007669"/>
    <property type="project" value="TreeGrafter"/>
</dbReference>
<organism evidence="9 10">
    <name type="scientific">Lasiosphaeria hispida</name>
    <dbReference type="NCBI Taxonomy" id="260671"/>
    <lineage>
        <taxon>Eukaryota</taxon>
        <taxon>Fungi</taxon>
        <taxon>Dikarya</taxon>
        <taxon>Ascomycota</taxon>
        <taxon>Pezizomycotina</taxon>
        <taxon>Sordariomycetes</taxon>
        <taxon>Sordariomycetidae</taxon>
        <taxon>Sordariales</taxon>
        <taxon>Lasiosphaeriaceae</taxon>
        <taxon>Lasiosphaeria</taxon>
    </lineage>
</organism>
<dbReference type="CDD" id="cd03013">
    <property type="entry name" value="PRX5_like"/>
    <property type="match status" value="1"/>
</dbReference>
<dbReference type="Pfam" id="PF08534">
    <property type="entry name" value="Redoxin"/>
    <property type="match status" value="1"/>
</dbReference>
<dbReference type="FunFam" id="3.40.30.10:FF:000159">
    <property type="entry name" value="Peroxiredoxin"/>
    <property type="match status" value="1"/>
</dbReference>
<evidence type="ECO:0000256" key="7">
    <source>
        <dbReference type="RuleBase" id="RU366011"/>
    </source>
</evidence>
<dbReference type="GO" id="GO:0005777">
    <property type="term" value="C:peroxisome"/>
    <property type="evidence" value="ECO:0007669"/>
    <property type="project" value="TreeGrafter"/>
</dbReference>
<sequence>MSIRHATRALRPLGFSARAVVVPRATPRTPAPAVVRTFHATRPAFIKVGDPLPGLDVLVEGSPGNKVNLAEEAAASNNMIVIGVPAAFSPACSASHIPSYINHPRTKEFDTVAVVSVNDVFVMKAWGDVLDPDHGSGIRFLADPTAKFTQALDLAFDGSAIFGGDRSKRYAIVVENGRVKSVHVEPDNTGTSVSLAEHVLGKA</sequence>
<evidence type="ECO:0000313" key="10">
    <source>
        <dbReference type="Proteomes" id="UP001275084"/>
    </source>
</evidence>
<comment type="function">
    <text evidence="7">Thiol-specific peroxidase that catalyzes the reduction of hydrogen peroxide and organic hydroperoxides to water and alcohols, respectively. Plays a role in cell protection against oxidative stress by detoxifying peroxides.</text>
</comment>
<dbReference type="Gene3D" id="3.40.30.10">
    <property type="entry name" value="Glutaredoxin"/>
    <property type="match status" value="1"/>
</dbReference>
<dbReference type="EMBL" id="JAUIQD010000006">
    <property type="protein sequence ID" value="KAK3346679.1"/>
    <property type="molecule type" value="Genomic_DNA"/>
</dbReference>
<dbReference type="SUPFAM" id="SSF52833">
    <property type="entry name" value="Thioredoxin-like"/>
    <property type="match status" value="1"/>
</dbReference>
<proteinExistence type="inferred from homology"/>
<evidence type="ECO:0000259" key="8">
    <source>
        <dbReference type="Pfam" id="PF08534"/>
    </source>
</evidence>
<evidence type="ECO:0000256" key="1">
    <source>
        <dbReference type="ARBA" id="ARBA00010505"/>
    </source>
</evidence>
<reference evidence="9" key="2">
    <citation type="submission" date="2023-06" db="EMBL/GenBank/DDBJ databases">
        <authorList>
            <consortium name="Lawrence Berkeley National Laboratory"/>
            <person name="Haridas S."/>
            <person name="Hensen N."/>
            <person name="Bonometti L."/>
            <person name="Westerberg I."/>
            <person name="Brannstrom I.O."/>
            <person name="Guillou S."/>
            <person name="Cros-Aarteil S."/>
            <person name="Calhoun S."/>
            <person name="Kuo A."/>
            <person name="Mondo S."/>
            <person name="Pangilinan J."/>
            <person name="Riley R."/>
            <person name="Labutti K."/>
            <person name="Andreopoulos B."/>
            <person name="Lipzen A."/>
            <person name="Chen C."/>
            <person name="Yanf M."/>
            <person name="Daum C."/>
            <person name="Ng V."/>
            <person name="Clum A."/>
            <person name="Steindorff A."/>
            <person name="Ohm R."/>
            <person name="Martin F."/>
            <person name="Silar P."/>
            <person name="Natvig D."/>
            <person name="Lalanne C."/>
            <person name="Gautier V."/>
            <person name="Ament-Velasquez S.L."/>
            <person name="Kruys A."/>
            <person name="Hutchinson M.I."/>
            <person name="Powell A.J."/>
            <person name="Barry K."/>
            <person name="Miller A.N."/>
            <person name="Grigoriev I.V."/>
            <person name="Debuchy R."/>
            <person name="Gladieux P."/>
            <person name="Thoren M.H."/>
            <person name="Johannesson H."/>
        </authorList>
    </citation>
    <scope>NUCLEOTIDE SEQUENCE</scope>
    <source>
        <strain evidence="9">CBS 955.72</strain>
    </source>
</reference>
<dbReference type="PANTHER" id="PTHR10430">
    <property type="entry name" value="PEROXIREDOXIN"/>
    <property type="match status" value="1"/>
</dbReference>
<dbReference type="GO" id="GO:0005739">
    <property type="term" value="C:mitochondrion"/>
    <property type="evidence" value="ECO:0007669"/>
    <property type="project" value="TreeGrafter"/>
</dbReference>
<keyword evidence="4 7" id="KW-0560">Oxidoreductase</keyword>
<keyword evidence="10" id="KW-1185">Reference proteome</keyword>
<dbReference type="GO" id="GO:0005829">
    <property type="term" value="C:cytosol"/>
    <property type="evidence" value="ECO:0007669"/>
    <property type="project" value="TreeGrafter"/>
</dbReference>
<name>A0AAJ0HCG2_9PEZI</name>
<keyword evidence="2 7" id="KW-0575">Peroxidase</keyword>
<gene>
    <name evidence="9" type="ORF">B0T25DRAFT_461662</name>
</gene>
<evidence type="ECO:0000256" key="4">
    <source>
        <dbReference type="ARBA" id="ARBA00023002"/>
    </source>
</evidence>
<feature type="active site" description="Cysteine sulfenic acid (-SOH) intermediate" evidence="6">
    <location>
        <position position="92"/>
    </location>
</feature>
<accession>A0AAJ0HCG2</accession>